<keyword evidence="1 3" id="KW-0808">Transferase</keyword>
<proteinExistence type="predicted"/>
<dbReference type="Gene3D" id="3.40.50.150">
    <property type="entry name" value="Vaccinia Virus protein VP39"/>
    <property type="match status" value="1"/>
</dbReference>
<organism evidence="3">
    <name type="scientific">Melanopsichium pennsylvanicum 4</name>
    <dbReference type="NCBI Taxonomy" id="1398559"/>
    <lineage>
        <taxon>Eukaryota</taxon>
        <taxon>Fungi</taxon>
        <taxon>Dikarya</taxon>
        <taxon>Basidiomycota</taxon>
        <taxon>Ustilaginomycotina</taxon>
        <taxon>Ustilaginomycetes</taxon>
        <taxon>Ustilaginales</taxon>
        <taxon>Ustilaginaceae</taxon>
        <taxon>Melanopsichium</taxon>
    </lineage>
</organism>
<name>A0A077R0X2_9BASI</name>
<dbReference type="InterPro" id="IPR029063">
    <property type="entry name" value="SAM-dependent_MTases_sf"/>
</dbReference>
<feature type="domain" description="Methyltransferase type 11" evidence="2">
    <location>
        <begin position="57"/>
        <end position="157"/>
    </location>
</feature>
<dbReference type="PANTHER" id="PTHR43861:SF3">
    <property type="entry name" value="PUTATIVE (AFU_ORTHOLOGUE AFUA_2G14390)-RELATED"/>
    <property type="match status" value="1"/>
</dbReference>
<sequence length="231" mass="25535">MTEPKPNYSEGNSRFNDEAKMWDSKPEVVKSSQYCLASLLESASRYVPQGLSSCAVLEIGCGTGLLTVPLAQHVKSILALDTALGMIEMLKAKVEKQGLVERVRAEVKLLEDPKDTVLAAEKFDLVVSHLVMHHVPNMLDLLKVMHGTLKQNGRVWISDFEDDGPRAQAFHPKDKHAGVERHGLKRTEMKSILKDAGFSDVQVFTSFSIEKEVDDGSLQTFPFLAVTGIKS</sequence>
<reference evidence="3" key="1">
    <citation type="journal article" date="2014" name="Genome Biol. Evol.">
        <title>Gene Loss Rather Than Gene Gain Is Associated with a Host Jump from Monocots to Dicots in the Smut Fungus Melanopsichium pennsylvanicum.</title>
        <authorList>
            <person name="Sharma R."/>
            <person name="Mishra B."/>
            <person name="Runge F."/>
            <person name="Thines M."/>
        </authorList>
    </citation>
    <scope>NUCLEOTIDE SEQUENCE</scope>
    <source>
        <strain evidence="3">4</strain>
    </source>
</reference>
<dbReference type="Pfam" id="PF08241">
    <property type="entry name" value="Methyltransf_11"/>
    <property type="match status" value="1"/>
</dbReference>
<protein>
    <submittedName>
        <fullName evidence="3">S-adenosyl-l-methionine-dependent methyltransferase</fullName>
    </submittedName>
</protein>
<evidence type="ECO:0000256" key="1">
    <source>
        <dbReference type="ARBA" id="ARBA00022679"/>
    </source>
</evidence>
<dbReference type="AlphaFoldDB" id="A0A077R0X2"/>
<dbReference type="CDD" id="cd02440">
    <property type="entry name" value="AdoMet_MTases"/>
    <property type="match status" value="1"/>
</dbReference>
<dbReference type="GO" id="GO:0032259">
    <property type="term" value="P:methylation"/>
    <property type="evidence" value="ECO:0007669"/>
    <property type="project" value="UniProtKB-KW"/>
</dbReference>
<accession>A0A077R0X2</accession>
<dbReference type="GO" id="GO:0008757">
    <property type="term" value="F:S-adenosylmethionine-dependent methyltransferase activity"/>
    <property type="evidence" value="ECO:0007669"/>
    <property type="project" value="InterPro"/>
</dbReference>
<dbReference type="InterPro" id="IPR013216">
    <property type="entry name" value="Methyltransf_11"/>
</dbReference>
<dbReference type="EMBL" id="HG529677">
    <property type="protein sequence ID" value="CDI56155.1"/>
    <property type="molecule type" value="Genomic_DNA"/>
</dbReference>
<keyword evidence="3" id="KW-0489">Methyltransferase</keyword>
<evidence type="ECO:0000259" key="2">
    <source>
        <dbReference type="Pfam" id="PF08241"/>
    </source>
</evidence>
<dbReference type="PANTHER" id="PTHR43861">
    <property type="entry name" value="TRANS-ACONITATE 2-METHYLTRANSFERASE-RELATED"/>
    <property type="match status" value="1"/>
</dbReference>
<dbReference type="SUPFAM" id="SSF53335">
    <property type="entry name" value="S-adenosyl-L-methionine-dependent methyltransferases"/>
    <property type="match status" value="1"/>
</dbReference>
<evidence type="ECO:0000313" key="3">
    <source>
        <dbReference type="EMBL" id="CDI56155.1"/>
    </source>
</evidence>